<evidence type="ECO:0000313" key="5">
    <source>
        <dbReference type="EMBL" id="BDG02730.1"/>
    </source>
</evidence>
<reference evidence="6" key="1">
    <citation type="journal article" date="2022" name="Int. J. Syst. Evol. Microbiol.">
        <title>Anaeromyxobacter oryzae sp. nov., Anaeromyxobacter diazotrophicus sp. nov. and Anaeromyxobacter paludicola sp. nov., isolated from paddy soils.</title>
        <authorList>
            <person name="Itoh H."/>
            <person name="Xu Z."/>
            <person name="Mise K."/>
            <person name="Masuda Y."/>
            <person name="Ushijima N."/>
            <person name="Hayakawa C."/>
            <person name="Shiratori Y."/>
            <person name="Senoo K."/>
        </authorList>
    </citation>
    <scope>NUCLEOTIDE SEQUENCE [LARGE SCALE GENOMIC DNA]</scope>
    <source>
        <strain evidence="6">Red232</strain>
    </source>
</reference>
<proteinExistence type="inferred from homology"/>
<comment type="similarity">
    <text evidence="4">Belongs to the glutamate--cysteine ligase type 2 family. EgtA subfamily.</text>
</comment>
<evidence type="ECO:0000313" key="6">
    <source>
        <dbReference type="Proteomes" id="UP001162891"/>
    </source>
</evidence>
<sequence>MSLDARVTESPPVRSVDELAAWFAGRERPRDTWKVGLEHEKFALRAGTTRSIPYEGEGGVAALLRAFTRFGYEPFEEDGRIIAAQKTGLTVSIEPGGQIELSGRPFADVHVVAAELDRHLAKCRELATDLGIELLAAGYRPWGTPETTPWMPKNRYQVMRPFLAARGRLAPDMMAMTASAQASFDFSSPRDMAEKLRVALAIQPAVTALFANSPVVNGREVGWKSYRVAVWEEVDPARQGLLPFAFEPGFDDDPYRRYAEWALDVPMVFLRREGGYRDPGGRTFRQFLEGGLAGERPTIADWEDHLTTLFPEVRVKGVVEVRAADACDAEHTKALIAFWKGILYDRDARAWAWDAVKKLTVAERRAAMLAAGREGLAGRLADGRTLAELARVVLDASANGLCRQRCCGSHGEDERVWLAPLRERAASGRSPADDALEAFRKGGDRALAEKLRVA</sequence>
<dbReference type="RefSeq" id="WP_248360418.1">
    <property type="nucleotide sequence ID" value="NZ_AP025591.1"/>
</dbReference>
<evidence type="ECO:0000256" key="4">
    <source>
        <dbReference type="PIRNR" id="PIRNR017901"/>
    </source>
</evidence>
<dbReference type="InterPro" id="IPR006336">
    <property type="entry name" value="GCS2"/>
</dbReference>
<keyword evidence="1 4" id="KW-0436">Ligase</keyword>
<protein>
    <recommendedName>
        <fullName evidence="4">Glutamate--cysteine ligase</fullName>
        <ecNumber evidence="4">6.3.2.2</ecNumber>
    </recommendedName>
</protein>
<comment type="function">
    <text evidence="4">Catalyzes the synthesis of gamma-glutamylcysteine (gamma-GC).</text>
</comment>
<dbReference type="EC" id="6.3.2.2" evidence="4"/>
<keyword evidence="6" id="KW-1185">Reference proteome</keyword>
<evidence type="ECO:0000256" key="2">
    <source>
        <dbReference type="ARBA" id="ARBA00022741"/>
    </source>
</evidence>
<dbReference type="GO" id="GO:0016874">
    <property type="term" value="F:ligase activity"/>
    <property type="evidence" value="ECO:0007669"/>
    <property type="project" value="UniProtKB-KW"/>
</dbReference>
<evidence type="ECO:0000256" key="3">
    <source>
        <dbReference type="ARBA" id="ARBA00022840"/>
    </source>
</evidence>
<keyword evidence="2 4" id="KW-0547">Nucleotide-binding</keyword>
<dbReference type="Gene3D" id="3.30.590.20">
    <property type="match status" value="1"/>
</dbReference>
<dbReference type="PIRSF" id="PIRSF017901">
    <property type="entry name" value="GCL"/>
    <property type="match status" value="1"/>
</dbReference>
<dbReference type="Proteomes" id="UP001162891">
    <property type="component" value="Chromosome"/>
</dbReference>
<keyword evidence="3 4" id="KW-0067">ATP-binding</keyword>
<comment type="catalytic activity">
    <reaction evidence="4">
        <text>L-cysteine + L-glutamate + ATP = gamma-L-glutamyl-L-cysteine + ADP + phosphate + H(+)</text>
        <dbReference type="Rhea" id="RHEA:13285"/>
        <dbReference type="ChEBI" id="CHEBI:15378"/>
        <dbReference type="ChEBI" id="CHEBI:29985"/>
        <dbReference type="ChEBI" id="CHEBI:30616"/>
        <dbReference type="ChEBI" id="CHEBI:35235"/>
        <dbReference type="ChEBI" id="CHEBI:43474"/>
        <dbReference type="ChEBI" id="CHEBI:58173"/>
        <dbReference type="ChEBI" id="CHEBI:456216"/>
        <dbReference type="EC" id="6.3.2.2"/>
    </reaction>
</comment>
<dbReference type="PANTHER" id="PTHR34378:SF1">
    <property type="entry name" value="GLUTAMATE--CYSTEINE LIGASE, CHLOROPLASTIC"/>
    <property type="match status" value="1"/>
</dbReference>
<dbReference type="InterPro" id="IPR014746">
    <property type="entry name" value="Gln_synth/guanido_kin_cat_dom"/>
</dbReference>
<dbReference type="PANTHER" id="PTHR34378">
    <property type="entry name" value="GLUTAMATE--CYSTEINE LIGASE, CHLOROPLASTIC"/>
    <property type="match status" value="1"/>
</dbReference>
<gene>
    <name evidence="5" type="primary">gshA</name>
    <name evidence="5" type="ORF">AMOR_17260</name>
</gene>
<dbReference type="InterPro" id="IPR035434">
    <property type="entry name" value="GCL_bact_plant"/>
</dbReference>
<dbReference type="SUPFAM" id="SSF55931">
    <property type="entry name" value="Glutamine synthetase/guanido kinase"/>
    <property type="match status" value="1"/>
</dbReference>
<name>A0ABN6MSW4_9BACT</name>
<dbReference type="Pfam" id="PF04107">
    <property type="entry name" value="GCS2"/>
    <property type="match status" value="1"/>
</dbReference>
<evidence type="ECO:0000256" key="1">
    <source>
        <dbReference type="ARBA" id="ARBA00022598"/>
    </source>
</evidence>
<accession>A0ABN6MSW4</accession>
<dbReference type="EMBL" id="AP025591">
    <property type="protein sequence ID" value="BDG02730.1"/>
    <property type="molecule type" value="Genomic_DNA"/>
</dbReference>
<organism evidence="5 6">
    <name type="scientific">Anaeromyxobacter oryzae</name>
    <dbReference type="NCBI Taxonomy" id="2918170"/>
    <lineage>
        <taxon>Bacteria</taxon>
        <taxon>Pseudomonadati</taxon>
        <taxon>Myxococcota</taxon>
        <taxon>Myxococcia</taxon>
        <taxon>Myxococcales</taxon>
        <taxon>Cystobacterineae</taxon>
        <taxon>Anaeromyxobacteraceae</taxon>
        <taxon>Anaeromyxobacter</taxon>
    </lineage>
</organism>